<evidence type="ECO:0000313" key="2">
    <source>
        <dbReference type="Proteomes" id="UP000298787"/>
    </source>
</evidence>
<dbReference type="AlphaFoldDB" id="A0A4U5UF83"/>
<reference evidence="1 2" key="1">
    <citation type="submission" date="2019-01" db="EMBL/GenBank/DDBJ databases">
        <title>Genome Assembly of Collichthys lucidus.</title>
        <authorList>
            <person name="Cai M."/>
            <person name="Xiao S."/>
        </authorList>
    </citation>
    <scope>NUCLEOTIDE SEQUENCE [LARGE SCALE GENOMIC DNA]</scope>
    <source>
        <strain evidence="1">JT15FE1705JMU</strain>
        <tissue evidence="1">Muscle</tissue>
    </source>
</reference>
<name>A0A4U5UF83_COLLU</name>
<proteinExistence type="predicted"/>
<evidence type="ECO:0000313" key="1">
    <source>
        <dbReference type="EMBL" id="TKS73257.1"/>
    </source>
</evidence>
<gene>
    <name evidence="1" type="ORF">D9C73_007335</name>
</gene>
<protein>
    <submittedName>
        <fullName evidence="1">Uncharacterized protein</fullName>
    </submittedName>
</protein>
<keyword evidence="2" id="KW-1185">Reference proteome</keyword>
<dbReference type="EMBL" id="CM014084">
    <property type="protein sequence ID" value="TKS73257.1"/>
    <property type="molecule type" value="Genomic_DNA"/>
</dbReference>
<accession>A0A4U5UF83</accession>
<organism evidence="1 2">
    <name type="scientific">Collichthys lucidus</name>
    <name type="common">Big head croaker</name>
    <name type="synonym">Sciaena lucida</name>
    <dbReference type="NCBI Taxonomy" id="240159"/>
    <lineage>
        <taxon>Eukaryota</taxon>
        <taxon>Metazoa</taxon>
        <taxon>Chordata</taxon>
        <taxon>Craniata</taxon>
        <taxon>Vertebrata</taxon>
        <taxon>Euteleostomi</taxon>
        <taxon>Actinopterygii</taxon>
        <taxon>Neopterygii</taxon>
        <taxon>Teleostei</taxon>
        <taxon>Neoteleostei</taxon>
        <taxon>Acanthomorphata</taxon>
        <taxon>Eupercaria</taxon>
        <taxon>Sciaenidae</taxon>
        <taxon>Collichthys</taxon>
    </lineage>
</organism>
<dbReference type="Proteomes" id="UP000298787">
    <property type="component" value="Chromosome 7"/>
</dbReference>
<sequence>MLTIFHNAVWYMQPCKARITDFVSWLAVADLSLKRMRQEDTARGQDQKLFSSWFSAKFSAREKTIKPKNNEETLQLLPDKLRFYTARSVR</sequence>